<proteinExistence type="inferred from homology"/>
<dbReference type="InterPro" id="IPR021131">
    <property type="entry name" value="Ribosomal_uL15/eL18"/>
</dbReference>
<dbReference type="OrthoDB" id="9810293at2"/>
<keyword evidence="2 4" id="KW-0689">Ribosomal protein</keyword>
<dbReference type="Gene3D" id="3.100.10.10">
    <property type="match status" value="1"/>
</dbReference>
<keyword evidence="4" id="KW-0699">rRNA-binding</keyword>
<dbReference type="GO" id="GO:0019843">
    <property type="term" value="F:rRNA binding"/>
    <property type="evidence" value="ECO:0007669"/>
    <property type="project" value="UniProtKB-UniRule"/>
</dbReference>
<dbReference type="InterPro" id="IPR030878">
    <property type="entry name" value="Ribosomal_uL15"/>
</dbReference>
<evidence type="ECO:0000256" key="3">
    <source>
        <dbReference type="ARBA" id="ARBA00023274"/>
    </source>
</evidence>
<evidence type="ECO:0000256" key="2">
    <source>
        <dbReference type="ARBA" id="ARBA00022980"/>
    </source>
</evidence>
<dbReference type="PROSITE" id="PS00475">
    <property type="entry name" value="RIBOSOMAL_L15"/>
    <property type="match status" value="1"/>
</dbReference>
<dbReference type="GeneID" id="79809130"/>
<gene>
    <name evidence="4" type="primary">rplO</name>
    <name evidence="8" type="ORF">RN98_02365</name>
</gene>
<dbReference type="InterPro" id="IPR036227">
    <property type="entry name" value="Ribosomal_uL15/eL18_sf"/>
</dbReference>
<evidence type="ECO:0000256" key="4">
    <source>
        <dbReference type="HAMAP-Rule" id="MF_01341"/>
    </source>
</evidence>
<evidence type="ECO:0000259" key="7">
    <source>
        <dbReference type="Pfam" id="PF00828"/>
    </source>
</evidence>
<comment type="function">
    <text evidence="4">Binds to the 23S rRNA.</text>
</comment>
<comment type="subunit">
    <text evidence="4">Part of the 50S ribosomal subunit.</text>
</comment>
<dbReference type="GO" id="GO:0003735">
    <property type="term" value="F:structural constituent of ribosome"/>
    <property type="evidence" value="ECO:0007669"/>
    <property type="project" value="InterPro"/>
</dbReference>
<dbReference type="InterPro" id="IPR001196">
    <property type="entry name" value="Ribosomal_uL15_CS"/>
</dbReference>
<reference evidence="8 9" key="1">
    <citation type="submission" date="2015-09" db="EMBL/GenBank/DDBJ databases">
        <authorList>
            <person name="Jackson K.R."/>
            <person name="Lunt B.L."/>
            <person name="Fisher J.N.B."/>
            <person name="Gardner A.V."/>
            <person name="Bailey M.E."/>
            <person name="Deus L.M."/>
            <person name="Earl A.S."/>
            <person name="Gibby P.D."/>
            <person name="Hartmann K.A."/>
            <person name="Liu J.E."/>
            <person name="Manci A.M."/>
            <person name="Nielsen D.A."/>
            <person name="Solomon M.B."/>
            <person name="Breakwell D.P."/>
            <person name="Burnett S.H."/>
            <person name="Grose J.H."/>
        </authorList>
    </citation>
    <scope>NUCLEOTIDE SEQUENCE [LARGE SCALE GENOMIC DNA]</scope>
    <source>
        <strain evidence="8 9">KCOM 1279</strain>
    </source>
</reference>
<evidence type="ECO:0000256" key="5">
    <source>
        <dbReference type="RuleBase" id="RU003888"/>
    </source>
</evidence>
<evidence type="ECO:0000313" key="8">
    <source>
        <dbReference type="EMBL" id="ALF17083.1"/>
    </source>
</evidence>
<keyword evidence="4" id="KW-0694">RNA-binding</keyword>
<feature type="region of interest" description="Disordered" evidence="6">
    <location>
        <begin position="1"/>
        <end position="46"/>
    </location>
</feature>
<organism evidence="8">
    <name type="scientific">Fusobacterium animalis</name>
    <dbReference type="NCBI Taxonomy" id="76859"/>
    <lineage>
        <taxon>Bacteria</taxon>
        <taxon>Fusobacteriati</taxon>
        <taxon>Fusobacteriota</taxon>
        <taxon>Fusobacteriia</taxon>
        <taxon>Fusobacteriales</taxon>
        <taxon>Fusobacteriaceae</taxon>
        <taxon>Fusobacterium</taxon>
    </lineage>
</organism>
<keyword evidence="3 4" id="KW-0687">Ribonucleoprotein</keyword>
<dbReference type="NCBIfam" id="TIGR01071">
    <property type="entry name" value="rplO_bact"/>
    <property type="match status" value="1"/>
</dbReference>
<feature type="compositionally biased region" description="Gly residues" evidence="6">
    <location>
        <begin position="22"/>
        <end position="34"/>
    </location>
</feature>
<dbReference type="AlphaFoldDB" id="A0A0M4RV41"/>
<dbReference type="RefSeq" id="WP_005910656.1">
    <property type="nucleotide sequence ID" value="NZ_CP012713.1"/>
</dbReference>
<dbReference type="PANTHER" id="PTHR12934">
    <property type="entry name" value="50S RIBOSOMAL PROTEIN L15"/>
    <property type="match status" value="1"/>
</dbReference>
<dbReference type="GO" id="GO:0022625">
    <property type="term" value="C:cytosolic large ribosomal subunit"/>
    <property type="evidence" value="ECO:0007669"/>
    <property type="project" value="TreeGrafter"/>
</dbReference>
<dbReference type="PATRIC" id="fig|76859.3.peg.462"/>
<dbReference type="EMBL" id="CP012713">
    <property type="protein sequence ID" value="ALF17083.1"/>
    <property type="molecule type" value="Genomic_DNA"/>
</dbReference>
<sequence>MKLNELSPSVPKKNRKRIGRGNSSGWGKTAGKGSNGQNSRAGGGVKPYFEGGQMPIYRRVPKRGFSNTIFKKEYTVVSLSFLNDNFEDGEEVSLETLFNKCLIKKGRDGVKILGNGELNKKLTVKVHKISKSAKAAVEAKGGTVELVEVKGFERAESNK</sequence>
<dbReference type="SUPFAM" id="SSF52080">
    <property type="entry name" value="Ribosomal proteins L15p and L18e"/>
    <property type="match status" value="1"/>
</dbReference>
<dbReference type="Pfam" id="PF00828">
    <property type="entry name" value="Ribosomal_L27A"/>
    <property type="match status" value="1"/>
</dbReference>
<comment type="similarity">
    <text evidence="1 4 5">Belongs to the universal ribosomal protein uL15 family.</text>
</comment>
<name>A0A0M4RV41_9FUSO</name>
<accession>A0A0M4RV41</accession>
<dbReference type="PANTHER" id="PTHR12934:SF11">
    <property type="entry name" value="LARGE RIBOSOMAL SUBUNIT PROTEIN UL15M"/>
    <property type="match status" value="1"/>
</dbReference>
<dbReference type="InterPro" id="IPR005749">
    <property type="entry name" value="Ribosomal_uL15_bac-type"/>
</dbReference>
<evidence type="ECO:0000313" key="9">
    <source>
        <dbReference type="Proteomes" id="UP000063147"/>
    </source>
</evidence>
<protein>
    <recommendedName>
        <fullName evidence="4">Large ribosomal subunit protein uL15</fullName>
    </recommendedName>
</protein>
<evidence type="ECO:0000256" key="1">
    <source>
        <dbReference type="ARBA" id="ARBA00007320"/>
    </source>
</evidence>
<dbReference type="Proteomes" id="UP000063147">
    <property type="component" value="Chromosome"/>
</dbReference>
<dbReference type="GO" id="GO:0006412">
    <property type="term" value="P:translation"/>
    <property type="evidence" value="ECO:0007669"/>
    <property type="project" value="UniProtKB-UniRule"/>
</dbReference>
<dbReference type="HAMAP" id="MF_01341">
    <property type="entry name" value="Ribosomal_uL15"/>
    <property type="match status" value="1"/>
</dbReference>
<evidence type="ECO:0000256" key="6">
    <source>
        <dbReference type="SAM" id="MobiDB-lite"/>
    </source>
</evidence>
<feature type="domain" description="Large ribosomal subunit protein uL15/eL18" evidence="7">
    <location>
        <begin position="76"/>
        <end position="145"/>
    </location>
</feature>